<dbReference type="Gramene" id="TraesMAC5B03G02993210.1">
    <property type="protein sequence ID" value="TraesMAC5B03G02993210.1"/>
    <property type="gene ID" value="TraesMAC5B03G02993210"/>
</dbReference>
<dbReference type="PANTHER" id="PTHR38926">
    <property type="entry name" value="F-BOX DOMAIN CONTAINING PROTEIN, EXPRESSED"/>
    <property type="match status" value="1"/>
</dbReference>
<dbReference type="Gramene" id="TraesJAG5B03G02992860.1">
    <property type="protein sequence ID" value="TraesJAG5B03G02992860.1"/>
    <property type="gene ID" value="TraesJAG5B03G02992860"/>
</dbReference>
<dbReference type="PANTHER" id="PTHR38926:SF46">
    <property type="entry name" value="F-BOX DOMAIN-CONTAINING PROTEIN"/>
    <property type="match status" value="1"/>
</dbReference>
<evidence type="ECO:0000313" key="1">
    <source>
        <dbReference type="EnsemblPlants" id="TraesCS5B02G484200.1"/>
    </source>
</evidence>
<dbReference type="Gramene" id="TraesROB_scaffold_125904_01G000100.1">
    <property type="protein sequence ID" value="TraesROB_scaffold_125904_01G000100.1"/>
    <property type="gene ID" value="TraesROB_scaffold_125904_01G000100"/>
</dbReference>
<dbReference type="Proteomes" id="UP000019116">
    <property type="component" value="Chromosome 5B"/>
</dbReference>
<dbReference type="AlphaFoldDB" id="A0A3B6LW52"/>
<dbReference type="SUPFAM" id="SSF81383">
    <property type="entry name" value="F-box domain"/>
    <property type="match status" value="1"/>
</dbReference>
<reference evidence="1" key="2">
    <citation type="submission" date="2018-10" db="UniProtKB">
        <authorList>
            <consortium name="EnsemblPlants"/>
        </authorList>
    </citation>
    <scope>IDENTIFICATION</scope>
</reference>
<dbReference type="STRING" id="4565.A0A3B6LW52"/>
<dbReference type="Gramene" id="TraesCS5B03G1179800.1">
    <property type="protein sequence ID" value="TraesCS5B03G1179800.1.CDS"/>
    <property type="gene ID" value="TraesCS5B03G1179800"/>
</dbReference>
<evidence type="ECO:0008006" key="3">
    <source>
        <dbReference type="Google" id="ProtNLM"/>
    </source>
</evidence>
<protein>
    <recommendedName>
        <fullName evidence="3">F-box domain-containing protein</fullName>
    </recommendedName>
</protein>
<dbReference type="FunFam" id="1.20.1280.50:FF:000037">
    <property type="entry name" value="F-box protein SKIP19"/>
    <property type="match status" value="1"/>
</dbReference>
<sequence>MDDVAPAPPLSEPPARDWSLLPIDMVCMIFVKAGAVDVLMGAGLVCHSWLEAAKLPEVWRVVDMENHEAVLLKDQTVLRAMARAAVHRSNGQLRVFAGKLFVNHKLMKFIVDRLTAVLESCPLLEVLRVRNCFKIYDDEDKAHTLQAKFPAIKILTLECDDEFRFSRKRNQSSYGYDDERFDYVPDFEDLRIE</sequence>
<organism evidence="1">
    <name type="scientific">Triticum aestivum</name>
    <name type="common">Wheat</name>
    <dbReference type="NCBI Taxonomy" id="4565"/>
    <lineage>
        <taxon>Eukaryota</taxon>
        <taxon>Viridiplantae</taxon>
        <taxon>Streptophyta</taxon>
        <taxon>Embryophyta</taxon>
        <taxon>Tracheophyta</taxon>
        <taxon>Spermatophyta</taxon>
        <taxon>Magnoliopsida</taxon>
        <taxon>Liliopsida</taxon>
        <taxon>Poales</taxon>
        <taxon>Poaceae</taxon>
        <taxon>BOP clade</taxon>
        <taxon>Pooideae</taxon>
        <taxon>Triticodae</taxon>
        <taxon>Triticeae</taxon>
        <taxon>Triticinae</taxon>
        <taxon>Triticum</taxon>
    </lineage>
</organism>
<dbReference type="OMA" id="NFCYLLL"/>
<dbReference type="InterPro" id="IPR036047">
    <property type="entry name" value="F-box-like_dom_sf"/>
</dbReference>
<dbReference type="Gramene" id="TraesCS5B02G484200.1">
    <property type="protein sequence ID" value="TraesCS5B02G484200.1"/>
    <property type="gene ID" value="TraesCS5B02G484200"/>
</dbReference>
<dbReference type="Gramene" id="TraesLAC5B03G02950020.1">
    <property type="protein sequence ID" value="TraesLAC5B03G02950020.1"/>
    <property type="gene ID" value="TraesLAC5B03G02950020"/>
</dbReference>
<dbReference type="InterPro" id="IPR032675">
    <property type="entry name" value="LRR_dom_sf"/>
</dbReference>
<dbReference type="EnsemblPlants" id="TraesCS5B02G484200.1">
    <property type="protein sequence ID" value="TraesCS5B02G484200.1"/>
    <property type="gene ID" value="TraesCS5B02G484200"/>
</dbReference>
<evidence type="ECO:0000313" key="2">
    <source>
        <dbReference type="Proteomes" id="UP000019116"/>
    </source>
</evidence>
<accession>A0A3B6LW52</accession>
<dbReference type="OrthoDB" id="611282at2759"/>
<reference evidence="1" key="1">
    <citation type="submission" date="2018-08" db="EMBL/GenBank/DDBJ databases">
        <authorList>
            <person name="Rossello M."/>
        </authorList>
    </citation>
    <scope>NUCLEOTIDE SEQUENCE [LARGE SCALE GENOMIC DNA]</scope>
    <source>
        <strain evidence="1">cv. Chinese Spring</strain>
    </source>
</reference>
<dbReference type="Gramene" id="TraesLDM5B03G02998650.1">
    <property type="protein sequence ID" value="TraesLDM5B03G02998650.1"/>
    <property type="gene ID" value="TraesLDM5B03G02998650"/>
</dbReference>
<dbReference type="Gramene" id="TraesJUL5B03G03016290.1">
    <property type="protein sequence ID" value="TraesJUL5B03G03016290.1"/>
    <property type="gene ID" value="TraesJUL5B03G03016290"/>
</dbReference>
<dbReference type="Gramene" id="TraesSTA5B03G02986490.1">
    <property type="protein sequence ID" value="TraesSTA5B03G02986490.1"/>
    <property type="gene ID" value="TraesSTA5B03G02986490"/>
</dbReference>
<dbReference type="Gramene" id="TraesCLE_scaffold_109363_01G000100.1">
    <property type="protein sequence ID" value="TraesCLE_scaffold_109363_01G000100.1"/>
    <property type="gene ID" value="TraesCLE_scaffold_109363_01G000100"/>
</dbReference>
<dbReference type="Gramene" id="TraesCAD_scaffold_110238_01G000100.1">
    <property type="protein sequence ID" value="TraesCAD_scaffold_110238_01G000100.1"/>
    <property type="gene ID" value="TraesCAD_scaffold_110238_01G000100"/>
</dbReference>
<keyword evidence="2" id="KW-1185">Reference proteome</keyword>
<dbReference type="Gramene" id="TraesSYM7B03G04024320.1">
    <property type="protein sequence ID" value="TraesSYM7B03G04024320.1"/>
    <property type="gene ID" value="TraesSYM7B03G04024320"/>
</dbReference>
<dbReference type="Gene3D" id="3.80.10.10">
    <property type="entry name" value="Ribonuclease Inhibitor"/>
    <property type="match status" value="1"/>
</dbReference>
<dbReference type="Gramene" id="TraesWEE_scaffold_049665_01G000100.1">
    <property type="protein sequence ID" value="TraesWEE_scaffold_049665_01G000100.1"/>
    <property type="gene ID" value="TraesWEE_scaffold_049665_01G000100"/>
</dbReference>
<dbReference type="Gramene" id="TraesRN5B0101151600.1">
    <property type="protein sequence ID" value="TraesRN5B0101151600.1"/>
    <property type="gene ID" value="TraesRN5B0101151600"/>
</dbReference>
<name>A0A3B6LW52_WHEAT</name>
<dbReference type="Gramene" id="TraesARI7B03G04315140.1">
    <property type="protein sequence ID" value="TraesARI7B03G04315140.1"/>
    <property type="gene ID" value="TraesARI7B03G04315140"/>
</dbReference>
<proteinExistence type="predicted"/>